<organism evidence="2 3">
    <name type="scientific">Escherichia coli</name>
    <dbReference type="NCBI Taxonomy" id="562"/>
    <lineage>
        <taxon>Bacteria</taxon>
        <taxon>Pseudomonadati</taxon>
        <taxon>Pseudomonadota</taxon>
        <taxon>Gammaproteobacteria</taxon>
        <taxon>Enterobacterales</taxon>
        <taxon>Enterobacteriaceae</taxon>
        <taxon>Escherichia</taxon>
    </lineage>
</organism>
<dbReference type="InterPro" id="IPR021361">
    <property type="entry name" value="Tad2-like_dom"/>
</dbReference>
<gene>
    <name evidence="2" type="ORF">BK383_10560</name>
</gene>
<sequence>MASTFQVFPKYKSHSIIRASKIKDIVIVGEAYAPIFGSIEVVEPKGMTLRVDGVFLEKFRPQIGGYLVTAENGYLVYVPEKAFEKCYSRVNDASENGVSLSIEGHNGVTFITARDVTISAGGIATLQEEIDLEAADFSDALMWLKDGKKVARRGWNGENQFCWLVPDKQGASRLTPIKHAINGELEINFDSPLAPYGTHFALKNAQGVVVPWVPSVGDLLACDWFVVE</sequence>
<reference evidence="2 3" key="1">
    <citation type="submission" date="2016-10" db="EMBL/GenBank/DDBJ databases">
        <title>Comprehensive resistome analysis reveals the prevalence of NDM and MCR-1 in Chinese poultry production.</title>
        <authorList>
            <person name="Wang Y."/>
            <person name="Zhang R."/>
            <person name="Li J."/>
            <person name="Wu Z."/>
            <person name="Wenjuan Y."/>
            <person name="Schwarz S."/>
            <person name="Tyrrell J."/>
            <person name="Zheng Y."/>
            <person name="Wang S."/>
            <person name="Shen Z."/>
            <person name="Liu Z."/>
            <person name="Lei L."/>
            <person name="Li M."/>
            <person name="Zhang Q."/>
            <person name="Wu C."/>
            <person name="Zhang Q."/>
            <person name="Wu Y."/>
            <person name="Walsh T."/>
            <person name="Shen J."/>
        </authorList>
    </citation>
    <scope>NUCLEOTIDE SEQUENCE [LARGE SCALE GENOMIC DNA]</scope>
    <source>
        <strain evidence="2 3">570</strain>
    </source>
</reference>
<proteinExistence type="predicted"/>
<feature type="domain" description="Thoeris anti-defense 2-like" evidence="1">
    <location>
        <begin position="136"/>
        <end position="227"/>
    </location>
</feature>
<dbReference type="Proteomes" id="UP000184277">
    <property type="component" value="Unassembled WGS sequence"/>
</dbReference>
<evidence type="ECO:0000313" key="3">
    <source>
        <dbReference type="Proteomes" id="UP000184277"/>
    </source>
</evidence>
<dbReference type="EMBL" id="MOKI01000023">
    <property type="protein sequence ID" value="OJR55012.1"/>
    <property type="molecule type" value="Genomic_DNA"/>
</dbReference>
<dbReference type="Pfam" id="PF11195">
    <property type="entry name" value="Tad2-like"/>
    <property type="match status" value="1"/>
</dbReference>
<evidence type="ECO:0000259" key="1">
    <source>
        <dbReference type="Pfam" id="PF11195"/>
    </source>
</evidence>
<dbReference type="RefSeq" id="WP_062876040.1">
    <property type="nucleotide sequence ID" value="NZ_CP159120.1"/>
</dbReference>
<protein>
    <recommendedName>
        <fullName evidence="1">Thoeris anti-defense 2-like domain-containing protein</fullName>
    </recommendedName>
</protein>
<accession>A0A8E2H2V7</accession>
<dbReference type="AlphaFoldDB" id="A0A8E2H2V7"/>
<comment type="caution">
    <text evidence="2">The sequence shown here is derived from an EMBL/GenBank/DDBJ whole genome shotgun (WGS) entry which is preliminary data.</text>
</comment>
<name>A0A8E2H2V7_ECOLX</name>
<evidence type="ECO:0000313" key="2">
    <source>
        <dbReference type="EMBL" id="OJR55012.1"/>
    </source>
</evidence>